<protein>
    <submittedName>
        <fullName evidence="1">Uncharacterized protein</fullName>
    </submittedName>
</protein>
<evidence type="ECO:0000313" key="1">
    <source>
        <dbReference type="EMBL" id="SKM69368.1"/>
    </source>
</evidence>
<reference evidence="1 2" key="1">
    <citation type="submission" date="2016-11" db="EMBL/GenBank/DDBJ databases">
        <authorList>
            <consortium name="Pathogen Informatics"/>
        </authorList>
    </citation>
    <scope>NUCLEOTIDE SEQUENCE [LARGE SCALE GENOMIC DNA]</scope>
    <source>
        <strain evidence="1 2">911</strain>
    </source>
</reference>
<sequence length="44" mass="4829">MSFTFDPAPEFDSAMAAFDEHLVCVEHEDHDFSDAPIDVAEVGS</sequence>
<evidence type="ECO:0000313" key="2">
    <source>
        <dbReference type="Proteomes" id="UP000190074"/>
    </source>
</evidence>
<dbReference type="Proteomes" id="UP000190074">
    <property type="component" value="Unassembled WGS sequence"/>
</dbReference>
<organism evidence="1 2">
    <name type="scientific">Mycobacteroides abscessus subsp. massiliense</name>
    <dbReference type="NCBI Taxonomy" id="1962118"/>
    <lineage>
        <taxon>Bacteria</taxon>
        <taxon>Bacillati</taxon>
        <taxon>Actinomycetota</taxon>
        <taxon>Actinomycetes</taxon>
        <taxon>Mycobacteriales</taxon>
        <taxon>Mycobacteriaceae</taxon>
        <taxon>Mycobacteroides</taxon>
        <taxon>Mycobacteroides abscessus</taxon>
    </lineage>
</organism>
<accession>A0A1U0ZTU1</accession>
<proteinExistence type="predicted"/>
<dbReference type="AlphaFoldDB" id="A0A1U0ZTU1"/>
<dbReference type="EMBL" id="FVGW01000012">
    <property type="protein sequence ID" value="SKM69368.1"/>
    <property type="molecule type" value="Genomic_DNA"/>
</dbReference>
<dbReference type="RefSeq" id="WP_269087581.1">
    <property type="nucleotide sequence ID" value="NZ_FVGW01000012.1"/>
</dbReference>
<gene>
    <name evidence="1" type="ORF">SAMEA2259716_04816</name>
</gene>
<name>A0A1U0ZTU1_9MYCO</name>